<dbReference type="HOGENOM" id="CLU_3100739_0_0_5"/>
<dbReference type="KEGG" id="mor:MOC_3517"/>
<dbReference type="AlphaFoldDB" id="A0A089NV44"/>
<proteinExistence type="predicted"/>
<sequence length="51" mass="5396">MPTRQASAKPAFPDCGPVYGARTDDRTDQAAEADPPIRSSGPERDRPVSPG</sequence>
<feature type="compositionally biased region" description="Basic and acidic residues" evidence="1">
    <location>
        <begin position="41"/>
        <end position="51"/>
    </location>
</feature>
<dbReference type="Proteomes" id="UP000029492">
    <property type="component" value="Chromosome"/>
</dbReference>
<protein>
    <submittedName>
        <fullName evidence="2">Protein of unassigned function</fullName>
    </submittedName>
</protein>
<dbReference type="EMBL" id="CP003811">
    <property type="protein sequence ID" value="AIQ91272.1"/>
    <property type="molecule type" value="Genomic_DNA"/>
</dbReference>
<gene>
    <name evidence="2" type="ORF">MOC_3517</name>
</gene>
<evidence type="ECO:0000313" key="2">
    <source>
        <dbReference type="EMBL" id="AIQ91272.1"/>
    </source>
</evidence>
<dbReference type="STRING" id="693986.MOC_3517"/>
<organism evidence="2 3">
    <name type="scientific">Methylobacterium oryzae CBMB20</name>
    <dbReference type="NCBI Taxonomy" id="693986"/>
    <lineage>
        <taxon>Bacteria</taxon>
        <taxon>Pseudomonadati</taxon>
        <taxon>Pseudomonadota</taxon>
        <taxon>Alphaproteobacteria</taxon>
        <taxon>Hyphomicrobiales</taxon>
        <taxon>Methylobacteriaceae</taxon>
        <taxon>Methylobacterium</taxon>
    </lineage>
</organism>
<evidence type="ECO:0000256" key="1">
    <source>
        <dbReference type="SAM" id="MobiDB-lite"/>
    </source>
</evidence>
<feature type="region of interest" description="Disordered" evidence="1">
    <location>
        <begin position="1"/>
        <end position="51"/>
    </location>
</feature>
<reference evidence="2 3" key="1">
    <citation type="journal article" date="2014" name="PLoS ONE">
        <title>Genome Information of Methylobacterium oryzae, a Plant-Probiotic Methylotroph in the Phyllosphere.</title>
        <authorList>
            <person name="Kwak M.J."/>
            <person name="Jeong H."/>
            <person name="Madhaiyan M."/>
            <person name="Lee Y."/>
            <person name="Sa T.M."/>
            <person name="Oh T.K."/>
            <person name="Kim J.F."/>
        </authorList>
    </citation>
    <scope>NUCLEOTIDE SEQUENCE [LARGE SCALE GENOMIC DNA]</scope>
    <source>
        <strain evidence="2 3">CBMB20</strain>
    </source>
</reference>
<name>A0A089NV44_9HYPH</name>
<evidence type="ECO:0000313" key="3">
    <source>
        <dbReference type="Proteomes" id="UP000029492"/>
    </source>
</evidence>
<accession>A0A089NV44</accession>
<keyword evidence="3" id="KW-1185">Reference proteome</keyword>